<evidence type="ECO:0000313" key="1">
    <source>
        <dbReference type="EMBL" id="VEL44326.1"/>
    </source>
</evidence>
<name>A0A3S5BE50_9PLAT</name>
<protein>
    <submittedName>
        <fullName evidence="1">Uncharacterized protein</fullName>
    </submittedName>
</protein>
<comment type="caution">
    <text evidence="1">The sequence shown here is derived from an EMBL/GenBank/DDBJ whole genome shotgun (WGS) entry which is preliminary data.</text>
</comment>
<gene>
    <name evidence="1" type="ORF">PXEA_LOCUS37766</name>
</gene>
<dbReference type="Proteomes" id="UP000784294">
    <property type="component" value="Unassembled WGS sequence"/>
</dbReference>
<accession>A0A3S5BE50</accession>
<keyword evidence="2" id="KW-1185">Reference proteome</keyword>
<evidence type="ECO:0000313" key="2">
    <source>
        <dbReference type="Proteomes" id="UP000784294"/>
    </source>
</evidence>
<dbReference type="AlphaFoldDB" id="A0A3S5BE50"/>
<dbReference type="EMBL" id="CAAALY010295083">
    <property type="protein sequence ID" value="VEL44326.1"/>
    <property type="molecule type" value="Genomic_DNA"/>
</dbReference>
<organism evidence="1 2">
    <name type="scientific">Protopolystoma xenopodis</name>
    <dbReference type="NCBI Taxonomy" id="117903"/>
    <lineage>
        <taxon>Eukaryota</taxon>
        <taxon>Metazoa</taxon>
        <taxon>Spiralia</taxon>
        <taxon>Lophotrochozoa</taxon>
        <taxon>Platyhelminthes</taxon>
        <taxon>Monogenea</taxon>
        <taxon>Polyopisthocotylea</taxon>
        <taxon>Polystomatidea</taxon>
        <taxon>Polystomatidae</taxon>
        <taxon>Protopolystoma</taxon>
    </lineage>
</organism>
<proteinExistence type="predicted"/>
<sequence length="69" mass="7935">MAKSSDDYLLLARLPFVVTQQLQENLDPQQKNNQSFDMTGRDSAFLVRANSRYAAKLELARQLEHFSMS</sequence>
<reference evidence="1" key="1">
    <citation type="submission" date="2018-11" db="EMBL/GenBank/DDBJ databases">
        <authorList>
            <consortium name="Pathogen Informatics"/>
        </authorList>
    </citation>
    <scope>NUCLEOTIDE SEQUENCE</scope>
</reference>